<dbReference type="Proteomes" id="UP000027222">
    <property type="component" value="Unassembled WGS sequence"/>
</dbReference>
<keyword evidence="3" id="KW-1185">Reference proteome</keyword>
<dbReference type="EMBL" id="KL142403">
    <property type="protein sequence ID" value="KDR69334.1"/>
    <property type="molecule type" value="Genomic_DNA"/>
</dbReference>
<dbReference type="HOGENOM" id="CLU_665717_0_0_1"/>
<protein>
    <submittedName>
        <fullName evidence="2">Uncharacterized protein</fullName>
    </submittedName>
</protein>
<evidence type="ECO:0000313" key="3">
    <source>
        <dbReference type="Proteomes" id="UP000027222"/>
    </source>
</evidence>
<feature type="region of interest" description="Disordered" evidence="1">
    <location>
        <begin position="1"/>
        <end position="27"/>
    </location>
</feature>
<feature type="compositionally biased region" description="Basic and acidic residues" evidence="1">
    <location>
        <begin position="14"/>
        <end position="27"/>
    </location>
</feature>
<dbReference type="OrthoDB" id="3070281at2759"/>
<reference evidence="3" key="1">
    <citation type="journal article" date="2014" name="Proc. Natl. Acad. Sci. U.S.A.">
        <title>Extensive sampling of basidiomycete genomes demonstrates inadequacy of the white-rot/brown-rot paradigm for wood decay fungi.</title>
        <authorList>
            <person name="Riley R."/>
            <person name="Salamov A.A."/>
            <person name="Brown D.W."/>
            <person name="Nagy L.G."/>
            <person name="Floudas D."/>
            <person name="Held B.W."/>
            <person name="Levasseur A."/>
            <person name="Lombard V."/>
            <person name="Morin E."/>
            <person name="Otillar R."/>
            <person name="Lindquist E.A."/>
            <person name="Sun H."/>
            <person name="LaButti K.M."/>
            <person name="Schmutz J."/>
            <person name="Jabbour D."/>
            <person name="Luo H."/>
            <person name="Baker S.E."/>
            <person name="Pisabarro A.G."/>
            <person name="Walton J.D."/>
            <person name="Blanchette R.A."/>
            <person name="Henrissat B."/>
            <person name="Martin F."/>
            <person name="Cullen D."/>
            <person name="Hibbett D.S."/>
            <person name="Grigoriev I.V."/>
        </authorList>
    </citation>
    <scope>NUCLEOTIDE SEQUENCE [LARGE SCALE GENOMIC DNA]</scope>
    <source>
        <strain evidence="3">CBS 339.88</strain>
    </source>
</reference>
<feature type="region of interest" description="Disordered" evidence="1">
    <location>
        <begin position="134"/>
        <end position="154"/>
    </location>
</feature>
<feature type="compositionally biased region" description="Polar residues" evidence="1">
    <location>
        <begin position="1"/>
        <end position="11"/>
    </location>
</feature>
<feature type="compositionally biased region" description="Low complexity" evidence="1">
    <location>
        <begin position="134"/>
        <end position="144"/>
    </location>
</feature>
<gene>
    <name evidence="2" type="ORF">GALMADRAFT_929336</name>
</gene>
<sequence length="428" mass="48318">MLRSQTNSSAGNDLADHPSHRYASDGHHYPSKRVRRLFYDPERVISTDRIFSEYDWHTHTFSSTLRVYPSRQTHSPCSRQGMASDATVISKNTDEWKSKVGQSRVSRVVLQSSRSQVPDETLVSSYLLSTSDSMSSFSSSSSPSNAMNTDPDTWHSHIYSTSPISHDDSSQSPLQQSMMAYAELDREYENRAFYRPASARAAEQPRERQKDKLPTLYSHNLKRPRPASSIEVGVPSDAEAAKEMGIATTTLGGKRQSPHLLSGDSVAGVSLYPSPSREFPSTLQPVAPFSSAPLVSELIPKRQSSAPERRAPAQVFSGRRSYLRSRNQRNGDLRGTYVQNDVYPDAGESLVLEDDEVEEIEEGSLKEENRNRLSMLVSALHYQYVSVSMRIRLAVHRAEKKVAKRLRAKYEYEGIRRQEQNKHRNSYI</sequence>
<name>A0A067SNQ6_GALM3</name>
<evidence type="ECO:0000256" key="1">
    <source>
        <dbReference type="SAM" id="MobiDB-lite"/>
    </source>
</evidence>
<evidence type="ECO:0000313" key="2">
    <source>
        <dbReference type="EMBL" id="KDR69334.1"/>
    </source>
</evidence>
<accession>A0A067SNQ6</accession>
<dbReference type="AlphaFoldDB" id="A0A067SNQ6"/>
<organism evidence="2 3">
    <name type="scientific">Galerina marginata (strain CBS 339.88)</name>
    <dbReference type="NCBI Taxonomy" id="685588"/>
    <lineage>
        <taxon>Eukaryota</taxon>
        <taxon>Fungi</taxon>
        <taxon>Dikarya</taxon>
        <taxon>Basidiomycota</taxon>
        <taxon>Agaricomycotina</taxon>
        <taxon>Agaricomycetes</taxon>
        <taxon>Agaricomycetidae</taxon>
        <taxon>Agaricales</taxon>
        <taxon>Agaricineae</taxon>
        <taxon>Strophariaceae</taxon>
        <taxon>Galerina</taxon>
    </lineage>
</organism>
<proteinExistence type="predicted"/>